<sequence>MWRSGTNVEVGIGPRPLVEADSAEGTGSVKSACNFILHHGGRSARQATFRGPEALGKLWRALCLCVPVGFISGCTTFGPGALGRSQRWTPARRWHELSELGPSFTKSGPRTSNRICQPHLECEPEPGRMVSPGARTKPTCSVITSTLTATTKRKANIEQMELSWRLYL</sequence>
<organism evidence="1 2">
    <name type="scientific">Liparis tanakae</name>
    <name type="common">Tanaka's snailfish</name>
    <dbReference type="NCBI Taxonomy" id="230148"/>
    <lineage>
        <taxon>Eukaryota</taxon>
        <taxon>Metazoa</taxon>
        <taxon>Chordata</taxon>
        <taxon>Craniata</taxon>
        <taxon>Vertebrata</taxon>
        <taxon>Euteleostomi</taxon>
        <taxon>Actinopterygii</taxon>
        <taxon>Neopterygii</taxon>
        <taxon>Teleostei</taxon>
        <taxon>Neoteleostei</taxon>
        <taxon>Acanthomorphata</taxon>
        <taxon>Eupercaria</taxon>
        <taxon>Perciformes</taxon>
        <taxon>Cottioidei</taxon>
        <taxon>Cottales</taxon>
        <taxon>Liparidae</taxon>
        <taxon>Liparis</taxon>
    </lineage>
</organism>
<reference evidence="1 2" key="1">
    <citation type="submission" date="2019-03" db="EMBL/GenBank/DDBJ databases">
        <title>First draft genome of Liparis tanakae, snailfish: a comprehensive survey of snailfish specific genes.</title>
        <authorList>
            <person name="Kim W."/>
            <person name="Song I."/>
            <person name="Jeong J.-H."/>
            <person name="Kim D."/>
            <person name="Kim S."/>
            <person name="Ryu S."/>
            <person name="Song J.Y."/>
            <person name="Lee S.K."/>
        </authorList>
    </citation>
    <scope>NUCLEOTIDE SEQUENCE [LARGE SCALE GENOMIC DNA]</scope>
    <source>
        <tissue evidence="1">Muscle</tissue>
    </source>
</reference>
<dbReference type="Proteomes" id="UP000314294">
    <property type="component" value="Unassembled WGS sequence"/>
</dbReference>
<name>A0A4Z2HSG7_9TELE</name>
<keyword evidence="2" id="KW-1185">Reference proteome</keyword>
<protein>
    <submittedName>
        <fullName evidence="1">Uncharacterized protein</fullName>
    </submittedName>
</protein>
<accession>A0A4Z2HSG7</accession>
<dbReference type="EMBL" id="SRLO01000188">
    <property type="protein sequence ID" value="TNN68590.1"/>
    <property type="molecule type" value="Genomic_DNA"/>
</dbReference>
<gene>
    <name evidence="1" type="ORF">EYF80_021236</name>
</gene>
<evidence type="ECO:0000313" key="1">
    <source>
        <dbReference type="EMBL" id="TNN68590.1"/>
    </source>
</evidence>
<evidence type="ECO:0000313" key="2">
    <source>
        <dbReference type="Proteomes" id="UP000314294"/>
    </source>
</evidence>
<comment type="caution">
    <text evidence="1">The sequence shown here is derived from an EMBL/GenBank/DDBJ whole genome shotgun (WGS) entry which is preliminary data.</text>
</comment>
<dbReference type="AlphaFoldDB" id="A0A4Z2HSG7"/>
<proteinExistence type="predicted"/>